<name>A0A8K0DEE3_IGNLU</name>
<organism evidence="1 2">
    <name type="scientific">Ignelater luminosus</name>
    <name type="common">Cucubano</name>
    <name type="synonym">Pyrophorus luminosus</name>
    <dbReference type="NCBI Taxonomy" id="2038154"/>
    <lineage>
        <taxon>Eukaryota</taxon>
        <taxon>Metazoa</taxon>
        <taxon>Ecdysozoa</taxon>
        <taxon>Arthropoda</taxon>
        <taxon>Hexapoda</taxon>
        <taxon>Insecta</taxon>
        <taxon>Pterygota</taxon>
        <taxon>Neoptera</taxon>
        <taxon>Endopterygota</taxon>
        <taxon>Coleoptera</taxon>
        <taxon>Polyphaga</taxon>
        <taxon>Elateriformia</taxon>
        <taxon>Elateroidea</taxon>
        <taxon>Elateridae</taxon>
        <taxon>Agrypninae</taxon>
        <taxon>Pyrophorini</taxon>
        <taxon>Ignelater</taxon>
    </lineage>
</organism>
<reference evidence="1" key="1">
    <citation type="submission" date="2019-08" db="EMBL/GenBank/DDBJ databases">
        <title>The genome of the North American firefly Photinus pyralis.</title>
        <authorList>
            <consortium name="Photinus pyralis genome working group"/>
            <person name="Fallon T.R."/>
            <person name="Sander Lower S.E."/>
            <person name="Weng J.-K."/>
        </authorList>
    </citation>
    <scope>NUCLEOTIDE SEQUENCE</scope>
    <source>
        <strain evidence="1">TRF0915ILg1</strain>
        <tissue evidence="1">Whole body</tissue>
    </source>
</reference>
<evidence type="ECO:0008006" key="3">
    <source>
        <dbReference type="Google" id="ProtNLM"/>
    </source>
</evidence>
<dbReference type="OrthoDB" id="6115549at2759"/>
<dbReference type="AlphaFoldDB" id="A0A8K0DEE3"/>
<gene>
    <name evidence="1" type="ORF">ILUMI_01527</name>
</gene>
<dbReference type="EMBL" id="VTPC01000718">
    <property type="protein sequence ID" value="KAF2904643.1"/>
    <property type="molecule type" value="Genomic_DNA"/>
</dbReference>
<sequence length="242" mass="27727">MGLTDFPDKVEKRLTNNGRPIKQFVVTDLVLALSEFLQKLCSYPSTPYHKTKDFVHTFRCEDKTSNSTVVHDPRRILAEKREKQIGSMTSSEHGVNMMMIGAINAVRNHALQCRYFQVWSNENIFLKFMEHFIAHEKPTQEDKVLLFMDSRETHISISVINLAKDNGILLSTMPGPDSPYKTYYGEACAEWMTSNPGRHITIYDVVCVIGTNPLNKNVFGDDEFLSSYVTDRTYVENNENLC</sequence>
<protein>
    <recommendedName>
        <fullName evidence="3">DDE-1 domain-containing protein</fullName>
    </recommendedName>
</protein>
<evidence type="ECO:0000313" key="1">
    <source>
        <dbReference type="EMBL" id="KAF2904643.1"/>
    </source>
</evidence>
<accession>A0A8K0DEE3</accession>
<evidence type="ECO:0000313" key="2">
    <source>
        <dbReference type="Proteomes" id="UP000801492"/>
    </source>
</evidence>
<keyword evidence="2" id="KW-1185">Reference proteome</keyword>
<proteinExistence type="predicted"/>
<dbReference type="Proteomes" id="UP000801492">
    <property type="component" value="Unassembled WGS sequence"/>
</dbReference>
<comment type="caution">
    <text evidence="1">The sequence shown here is derived from an EMBL/GenBank/DDBJ whole genome shotgun (WGS) entry which is preliminary data.</text>
</comment>